<protein>
    <submittedName>
        <fullName evidence="1">VWA domain-containing protein</fullName>
    </submittedName>
</protein>
<reference evidence="1" key="1">
    <citation type="journal article" date="2021" name="PeerJ">
        <title>Extensive microbial diversity within the chicken gut microbiome revealed by metagenomics and culture.</title>
        <authorList>
            <person name="Gilroy R."/>
            <person name="Ravi A."/>
            <person name="Getino M."/>
            <person name="Pursley I."/>
            <person name="Horton D.L."/>
            <person name="Alikhan N.F."/>
            <person name="Baker D."/>
            <person name="Gharbi K."/>
            <person name="Hall N."/>
            <person name="Watson M."/>
            <person name="Adriaenssens E.M."/>
            <person name="Foster-Nyarko E."/>
            <person name="Jarju S."/>
            <person name="Secka A."/>
            <person name="Antonio M."/>
            <person name="Oren A."/>
            <person name="Chaudhuri R.R."/>
            <person name="La Ragione R."/>
            <person name="Hildebrand F."/>
            <person name="Pallen M.J."/>
        </authorList>
    </citation>
    <scope>NUCLEOTIDE SEQUENCE</scope>
    <source>
        <strain evidence="1">CHK33-7979</strain>
    </source>
</reference>
<sequence length="398" mass="43709">MTQQEQLARWRLILGAESQPDFTGMGAAPLSQEELLLDGALAAIYGGPGESFGPAGQGGGRGPSAPHISKWLGDLRSLFDPEIVAVVQNDAIERKGLRQLLLEPELLEGLEPDLNLASTLLMLKDQIPKKSKEAARNFIRKLVEQINRLLEEDMHRAVTAALNRRAHSPLPSAAAIDFAYTIRRNLHNYRPELGTIVPERVWFFDRSSRTNHWHIILDIDQSGSMGPSIFYSSVMACILASMTAVRTHVVAFDTQIMDLTPLCVDPVDLLFGFQMGGGTDIARSIAYCQGLVEEPSKTIFFLISDLEEGGNRAGLLRRLEELKGSGVTVVVLLAIADRGKPYYDAQTAQRIAGMDIPCFACAPDRLPELLERVLKKQDLTVFTANDTGKVPAPAPDRK</sequence>
<reference evidence="1" key="2">
    <citation type="submission" date="2021-04" db="EMBL/GenBank/DDBJ databases">
        <authorList>
            <person name="Gilroy R."/>
        </authorList>
    </citation>
    <scope>NUCLEOTIDE SEQUENCE</scope>
    <source>
        <strain evidence="1">CHK33-7979</strain>
    </source>
</reference>
<dbReference type="Proteomes" id="UP000886824">
    <property type="component" value="Unassembled WGS sequence"/>
</dbReference>
<dbReference type="AlphaFoldDB" id="A0A9D1Z2G6"/>
<name>A0A9D1Z2G6_9FIRM</name>
<evidence type="ECO:0000313" key="1">
    <source>
        <dbReference type="EMBL" id="HIY72859.1"/>
    </source>
</evidence>
<comment type="caution">
    <text evidence="1">The sequence shown here is derived from an EMBL/GenBank/DDBJ whole genome shotgun (WGS) entry which is preliminary data.</text>
</comment>
<accession>A0A9D1Z2G6</accession>
<dbReference type="InterPro" id="IPR050458">
    <property type="entry name" value="LolB"/>
</dbReference>
<dbReference type="PANTHER" id="PTHR30634">
    <property type="entry name" value="OUTER MEMBRANE LOLAB LIPOPROTEIN INSERTION APPARATUS"/>
    <property type="match status" value="1"/>
</dbReference>
<dbReference type="EMBL" id="DXCX01000028">
    <property type="protein sequence ID" value="HIY72859.1"/>
    <property type="molecule type" value="Genomic_DNA"/>
</dbReference>
<dbReference type="InterPro" id="IPR036465">
    <property type="entry name" value="vWFA_dom_sf"/>
</dbReference>
<dbReference type="SUPFAM" id="SSF53300">
    <property type="entry name" value="vWA-like"/>
    <property type="match status" value="1"/>
</dbReference>
<dbReference type="Pfam" id="PF05762">
    <property type="entry name" value="VWA_CoxE"/>
    <property type="match status" value="1"/>
</dbReference>
<dbReference type="PANTHER" id="PTHR30634:SF16">
    <property type="entry name" value="OUTER-MEMBRANE LIPOPROTEIN LOLB"/>
    <property type="match status" value="1"/>
</dbReference>
<proteinExistence type="predicted"/>
<dbReference type="Gene3D" id="3.40.50.410">
    <property type="entry name" value="von Willebrand factor, type A domain"/>
    <property type="match status" value="1"/>
</dbReference>
<gene>
    <name evidence="1" type="ORF">H9826_02625</name>
</gene>
<evidence type="ECO:0000313" key="2">
    <source>
        <dbReference type="Proteomes" id="UP000886824"/>
    </source>
</evidence>
<organism evidence="1 2">
    <name type="scientific">Candidatus Intestinimonas merdavium</name>
    <dbReference type="NCBI Taxonomy" id="2838622"/>
    <lineage>
        <taxon>Bacteria</taxon>
        <taxon>Bacillati</taxon>
        <taxon>Bacillota</taxon>
        <taxon>Clostridia</taxon>
        <taxon>Eubacteriales</taxon>
        <taxon>Intestinimonas</taxon>
    </lineage>
</organism>
<dbReference type="InterPro" id="IPR008912">
    <property type="entry name" value="Uncharacterised_CoxE"/>
</dbReference>